<sequence length="59" mass="6669">MSHHIRSRLRKLEAKAPPEPRPNYEIAVLTGGKELDRSAYPEDATIIIIRSQGKMPTVE</sequence>
<proteinExistence type="predicted"/>
<evidence type="ECO:0000313" key="2">
    <source>
        <dbReference type="EMBL" id="TQE91894.1"/>
    </source>
</evidence>
<gene>
    <name evidence="2" type="ORF">FKY71_20045</name>
</gene>
<evidence type="ECO:0000256" key="1">
    <source>
        <dbReference type="SAM" id="MobiDB-lite"/>
    </source>
</evidence>
<organism evidence="2 3">
    <name type="scientific">Spiribacter salinus</name>
    <dbReference type="NCBI Taxonomy" id="1335746"/>
    <lineage>
        <taxon>Bacteria</taxon>
        <taxon>Pseudomonadati</taxon>
        <taxon>Pseudomonadota</taxon>
        <taxon>Gammaproteobacteria</taxon>
        <taxon>Chromatiales</taxon>
        <taxon>Ectothiorhodospiraceae</taxon>
        <taxon>Spiribacter</taxon>
    </lineage>
</organism>
<reference evidence="2 3" key="1">
    <citation type="submission" date="2019-06" db="EMBL/GenBank/DDBJ databases">
        <title>Metagenome assembled Genome of Spiribacter salinus SL48-SHIP from the microbial mat of Salt Lake 48 (Novosibirsk region, Russia).</title>
        <authorList>
            <person name="Shipova A."/>
            <person name="Rozanov A.S."/>
            <person name="Bryanskaya A.V."/>
            <person name="Peltek S.E."/>
        </authorList>
    </citation>
    <scope>NUCLEOTIDE SEQUENCE [LARGE SCALE GENOMIC DNA]</scope>
    <source>
        <strain evidence="2">SL48-SHIP-2</strain>
    </source>
</reference>
<comment type="caution">
    <text evidence="2">The sequence shown here is derived from an EMBL/GenBank/DDBJ whole genome shotgun (WGS) entry which is preliminary data.</text>
</comment>
<dbReference type="AlphaFoldDB" id="A0A540V557"/>
<dbReference type="EMBL" id="VIFK01000676">
    <property type="protein sequence ID" value="TQE91894.1"/>
    <property type="molecule type" value="Genomic_DNA"/>
</dbReference>
<protein>
    <submittedName>
        <fullName evidence="2">Uncharacterized protein</fullName>
    </submittedName>
</protein>
<accession>A0A540V557</accession>
<dbReference type="Proteomes" id="UP000315400">
    <property type="component" value="Unassembled WGS sequence"/>
</dbReference>
<evidence type="ECO:0000313" key="3">
    <source>
        <dbReference type="Proteomes" id="UP000315400"/>
    </source>
</evidence>
<name>A0A540V557_9GAMM</name>
<feature type="region of interest" description="Disordered" evidence="1">
    <location>
        <begin position="1"/>
        <end position="23"/>
    </location>
</feature>